<evidence type="ECO:0000256" key="3">
    <source>
        <dbReference type="ARBA" id="ARBA00022729"/>
    </source>
</evidence>
<feature type="domain" description="SusD-like N-terminal" evidence="8">
    <location>
        <begin position="48"/>
        <end position="223"/>
    </location>
</feature>
<dbReference type="AlphaFoldDB" id="A0A380CK17"/>
<dbReference type="Proteomes" id="UP000254893">
    <property type="component" value="Unassembled WGS sequence"/>
</dbReference>
<sequence length="477" mass="53623">MKRNIMLFKKIVWTIILPVSLLSFQACNELDIKPTDGIDPDKAFRNLEDIDMGIKGAYAAIDYSLIENNVTVSDEAIMPAENVVSNTNAYRWLYTASSSSVTSAFREYYIVIDRANRVLTGLEKLTNVDETKKRHYRGELLAIRAYAHLELLRAFSGGYEPANLAIPYMLESKISYPARNTVQEVVNFVKTDLNEALSLIGDEASVSRISKPAVYAILARTALYSKDWPLAISASTSAINAKPLASQQNFARIWTDQSEDEVIWSLKKSEASDSRIGSFLFREDGGIALFAPSSKLLNLFDKDNDIRYSSYITYDPDRGSGKSPYLIKKYVGRSSDAPGLTNIKLFRTGEMYLIRAEAYAETPNQLLGTTDLNQLRKSRITGYTDQTFADKEALIREIYTERYKELAYEGHRFFDLKRRNLPVQRSAQDAVNTSGALTLESGKAQYNFPIPATEMSVNKKYGSKSELFKLAAQLNIT</sequence>
<reference evidence="9 10" key="1">
    <citation type="submission" date="2018-06" db="EMBL/GenBank/DDBJ databases">
        <authorList>
            <consortium name="Pathogen Informatics"/>
            <person name="Doyle S."/>
        </authorList>
    </citation>
    <scope>NUCLEOTIDE SEQUENCE [LARGE SCALE GENOMIC DNA]</scope>
    <source>
        <strain evidence="9 10">NCTC11388</strain>
    </source>
</reference>
<evidence type="ECO:0000259" key="7">
    <source>
        <dbReference type="Pfam" id="PF07980"/>
    </source>
</evidence>
<evidence type="ECO:0000256" key="5">
    <source>
        <dbReference type="ARBA" id="ARBA00023237"/>
    </source>
</evidence>
<dbReference type="InterPro" id="IPR012944">
    <property type="entry name" value="SusD_RagB_dom"/>
</dbReference>
<dbReference type="Pfam" id="PF07980">
    <property type="entry name" value="SusD_RagB"/>
    <property type="match status" value="1"/>
</dbReference>
<gene>
    <name evidence="9" type="ORF">NCTC11388_03200</name>
</gene>
<accession>A0A380CK17</accession>
<comment type="similarity">
    <text evidence="2">Belongs to the SusD family.</text>
</comment>
<dbReference type="InterPro" id="IPR033985">
    <property type="entry name" value="SusD-like_N"/>
</dbReference>
<evidence type="ECO:0000256" key="2">
    <source>
        <dbReference type="ARBA" id="ARBA00006275"/>
    </source>
</evidence>
<keyword evidence="3 6" id="KW-0732">Signal</keyword>
<dbReference type="RefSeq" id="WP_258862305.1">
    <property type="nucleotide sequence ID" value="NZ_UGYW01000002.1"/>
</dbReference>
<keyword evidence="4" id="KW-0472">Membrane</keyword>
<evidence type="ECO:0000256" key="4">
    <source>
        <dbReference type="ARBA" id="ARBA00023136"/>
    </source>
</evidence>
<dbReference type="CDD" id="cd08977">
    <property type="entry name" value="SusD"/>
    <property type="match status" value="1"/>
</dbReference>
<dbReference type="SUPFAM" id="SSF48452">
    <property type="entry name" value="TPR-like"/>
    <property type="match status" value="1"/>
</dbReference>
<feature type="signal peptide" evidence="6">
    <location>
        <begin position="1"/>
        <end position="28"/>
    </location>
</feature>
<dbReference type="PROSITE" id="PS51257">
    <property type="entry name" value="PROKAR_LIPOPROTEIN"/>
    <property type="match status" value="1"/>
</dbReference>
<evidence type="ECO:0000256" key="6">
    <source>
        <dbReference type="SAM" id="SignalP"/>
    </source>
</evidence>
<dbReference type="Pfam" id="PF14322">
    <property type="entry name" value="SusD-like_3"/>
    <property type="match status" value="1"/>
</dbReference>
<keyword evidence="5" id="KW-0998">Cell outer membrane</keyword>
<name>A0A380CK17_SPHSI</name>
<proteinExistence type="inferred from homology"/>
<dbReference type="Gene3D" id="1.25.40.390">
    <property type="match status" value="1"/>
</dbReference>
<evidence type="ECO:0000256" key="1">
    <source>
        <dbReference type="ARBA" id="ARBA00004442"/>
    </source>
</evidence>
<protein>
    <submittedName>
        <fullName evidence="9">SusD family</fullName>
    </submittedName>
</protein>
<evidence type="ECO:0000259" key="8">
    <source>
        <dbReference type="Pfam" id="PF14322"/>
    </source>
</evidence>
<dbReference type="GO" id="GO:0009279">
    <property type="term" value="C:cell outer membrane"/>
    <property type="evidence" value="ECO:0007669"/>
    <property type="project" value="UniProtKB-SubCell"/>
</dbReference>
<organism evidence="9 10">
    <name type="scientific">Sphingobacterium spiritivorum</name>
    <name type="common">Flavobacterium spiritivorum</name>
    <dbReference type="NCBI Taxonomy" id="258"/>
    <lineage>
        <taxon>Bacteria</taxon>
        <taxon>Pseudomonadati</taxon>
        <taxon>Bacteroidota</taxon>
        <taxon>Sphingobacteriia</taxon>
        <taxon>Sphingobacteriales</taxon>
        <taxon>Sphingobacteriaceae</taxon>
        <taxon>Sphingobacterium</taxon>
    </lineage>
</organism>
<feature type="domain" description="RagB/SusD" evidence="7">
    <location>
        <begin position="318"/>
        <end position="460"/>
    </location>
</feature>
<comment type="subcellular location">
    <subcellularLocation>
        <location evidence="1">Cell outer membrane</location>
    </subcellularLocation>
</comment>
<evidence type="ECO:0000313" key="9">
    <source>
        <dbReference type="EMBL" id="SUJ22097.1"/>
    </source>
</evidence>
<evidence type="ECO:0000313" key="10">
    <source>
        <dbReference type="Proteomes" id="UP000254893"/>
    </source>
</evidence>
<dbReference type="InterPro" id="IPR011990">
    <property type="entry name" value="TPR-like_helical_dom_sf"/>
</dbReference>
<dbReference type="EMBL" id="UGYW01000002">
    <property type="protein sequence ID" value="SUJ22097.1"/>
    <property type="molecule type" value="Genomic_DNA"/>
</dbReference>
<feature type="chain" id="PRO_5016681349" evidence="6">
    <location>
        <begin position="29"/>
        <end position="477"/>
    </location>
</feature>